<reference evidence="10" key="1">
    <citation type="submission" date="2023-04" db="EMBL/GenBank/DDBJ databases">
        <title>Candida boidinii NBRC 10035.</title>
        <authorList>
            <person name="Ichikawa N."/>
            <person name="Sato H."/>
            <person name="Tonouchi N."/>
        </authorList>
    </citation>
    <scope>NUCLEOTIDE SEQUENCE</scope>
    <source>
        <strain evidence="10">NBRC 10035</strain>
    </source>
</reference>
<feature type="binding site" evidence="7">
    <location>
        <begin position="88"/>
        <end position="91"/>
    </location>
    <ligand>
        <name>substrate</name>
    </ligand>
</feature>
<dbReference type="OrthoDB" id="354304at2759"/>
<dbReference type="GO" id="GO:0006096">
    <property type="term" value="P:glycolytic process"/>
    <property type="evidence" value="ECO:0007669"/>
    <property type="project" value="UniProtKB-KW"/>
</dbReference>
<dbReference type="HAMAP" id="MF_01039">
    <property type="entry name" value="PGAM_GpmA"/>
    <property type="match status" value="1"/>
</dbReference>
<dbReference type="PROSITE" id="PS00175">
    <property type="entry name" value="PG_MUTASE"/>
    <property type="match status" value="1"/>
</dbReference>
<dbReference type="AlphaFoldDB" id="A0A9W6SWZ0"/>
<feature type="binding site" evidence="7">
    <location>
        <begin position="9"/>
        <end position="16"/>
    </location>
    <ligand>
        <name>substrate</name>
    </ligand>
</feature>
<evidence type="ECO:0000256" key="8">
    <source>
        <dbReference type="PIRSR" id="PIRSR613078-3"/>
    </source>
</evidence>
<evidence type="ECO:0000313" key="10">
    <source>
        <dbReference type="EMBL" id="GME67822.1"/>
    </source>
</evidence>
<dbReference type="NCBIfam" id="TIGR01258">
    <property type="entry name" value="pgm_1"/>
    <property type="match status" value="1"/>
</dbReference>
<feature type="active site" description="Proton donor/acceptor" evidence="6">
    <location>
        <position position="88"/>
    </location>
</feature>
<comment type="catalytic activity">
    <reaction evidence="1 9">
        <text>(2R)-2-phosphoglycerate = (2R)-3-phosphoglycerate</text>
        <dbReference type="Rhea" id="RHEA:15901"/>
        <dbReference type="ChEBI" id="CHEBI:58272"/>
        <dbReference type="ChEBI" id="CHEBI:58289"/>
        <dbReference type="EC" id="5.4.2.11"/>
    </reaction>
</comment>
<feature type="binding site" evidence="7">
    <location>
        <position position="61"/>
    </location>
    <ligand>
        <name>substrate</name>
    </ligand>
</feature>
<keyword evidence="11" id="KW-1185">Reference proteome</keyword>
<evidence type="ECO:0000256" key="5">
    <source>
        <dbReference type="ARBA" id="ARBA00023235"/>
    </source>
</evidence>
<evidence type="ECO:0000256" key="7">
    <source>
        <dbReference type="PIRSR" id="PIRSR613078-2"/>
    </source>
</evidence>
<dbReference type="CDD" id="cd07067">
    <property type="entry name" value="HP_PGM_like"/>
    <property type="match status" value="1"/>
</dbReference>
<evidence type="ECO:0000256" key="1">
    <source>
        <dbReference type="ARBA" id="ARBA00000380"/>
    </source>
</evidence>
<evidence type="ECO:0000256" key="3">
    <source>
        <dbReference type="ARBA" id="ARBA00006717"/>
    </source>
</evidence>
<keyword evidence="5 9" id="KW-0413">Isomerase</keyword>
<dbReference type="Pfam" id="PF00300">
    <property type="entry name" value="His_Phos_1"/>
    <property type="match status" value="2"/>
</dbReference>
<dbReference type="InterPro" id="IPR005952">
    <property type="entry name" value="Phosphogly_mut1"/>
</dbReference>
<feature type="binding site" evidence="7">
    <location>
        <begin position="115"/>
        <end position="116"/>
    </location>
    <ligand>
        <name>substrate</name>
    </ligand>
</feature>
<name>A0A9W6SWZ0_CANBO</name>
<feature type="binding site" evidence="7">
    <location>
        <position position="99"/>
    </location>
    <ligand>
        <name>substrate</name>
    </ligand>
</feature>
<feature type="active site" description="Tele-phosphohistidine intermediate" evidence="6">
    <location>
        <position position="10"/>
    </location>
</feature>
<gene>
    <name evidence="10" type="ORF">Cboi02_000118000</name>
</gene>
<evidence type="ECO:0000256" key="6">
    <source>
        <dbReference type="PIRSR" id="PIRSR613078-1"/>
    </source>
</evidence>
<dbReference type="InterPro" id="IPR029033">
    <property type="entry name" value="His_PPase_superfam"/>
</dbReference>
<protein>
    <recommendedName>
        <fullName evidence="9">Phosphoglycerate mutase</fullName>
        <ecNumber evidence="9">5.4.2.11</ecNumber>
    </recommendedName>
</protein>
<comment type="caution">
    <text evidence="10">The sequence shown here is derived from an EMBL/GenBank/DDBJ whole genome shotgun (WGS) entry which is preliminary data.</text>
</comment>
<proteinExistence type="inferred from homology"/>
<dbReference type="Gene3D" id="3.40.50.1240">
    <property type="entry name" value="Phosphoglycerate mutase-like"/>
    <property type="match status" value="1"/>
</dbReference>
<evidence type="ECO:0000256" key="9">
    <source>
        <dbReference type="RuleBase" id="RU004511"/>
    </source>
</evidence>
<accession>A0A9W6SWZ0</accession>
<comment type="similarity">
    <text evidence="3 9">Belongs to the phosphoglycerate mutase family. BPG-dependent PGAM subfamily.</text>
</comment>
<dbReference type="PIRSF" id="PIRSF000709">
    <property type="entry name" value="6PFK_2-Ptase"/>
    <property type="match status" value="1"/>
</dbReference>
<sequence>MPGKIILLRHGESEWNQDNLFCGWCDIKLTPKGETQAKDSARLIDDCNCKPDIVFTSKLTRSIQTANLILSELDLLYLDLIKNWRLNERHYGSLQGVNKNQVLQEVGKEKYMFWRRAYNGCPPPIDKDNKFSGLQDYEKRYCNTNEATAEFDVNLTLDDLPKCESLEMVLKRLLVLYKSKIEIELKLNKTVLIVTHGSVVRALVKHLYNISDESISSVNIPNGIPILIELDDNLSPITQDFQYLDPQKAKVEAEKVRQQGFLHSSL</sequence>
<feature type="site" description="Transition state stabilizer" evidence="8">
    <location>
        <position position="196"/>
    </location>
</feature>
<dbReference type="PANTHER" id="PTHR11931">
    <property type="entry name" value="PHOSPHOGLYCERATE MUTASE"/>
    <property type="match status" value="1"/>
</dbReference>
<comment type="pathway">
    <text evidence="2 9">Carbohydrate degradation; glycolysis; pyruvate from D-glyceraldehyde 3-phosphate: step 3/5.</text>
</comment>
<organism evidence="10 11">
    <name type="scientific">Candida boidinii</name>
    <name type="common">Yeast</name>
    <dbReference type="NCBI Taxonomy" id="5477"/>
    <lineage>
        <taxon>Eukaryota</taxon>
        <taxon>Fungi</taxon>
        <taxon>Dikarya</taxon>
        <taxon>Ascomycota</taxon>
        <taxon>Saccharomycotina</taxon>
        <taxon>Pichiomycetes</taxon>
        <taxon>Pichiales</taxon>
        <taxon>Pichiaceae</taxon>
        <taxon>Ogataea</taxon>
        <taxon>Ogataea/Candida clade</taxon>
    </lineage>
</organism>
<dbReference type="SMART" id="SM00855">
    <property type="entry name" value="PGAM"/>
    <property type="match status" value="1"/>
</dbReference>
<dbReference type="EMBL" id="BSXN01000259">
    <property type="protein sequence ID" value="GME67822.1"/>
    <property type="molecule type" value="Genomic_DNA"/>
</dbReference>
<keyword evidence="4 9" id="KW-0324">Glycolysis</keyword>
<dbReference type="InterPro" id="IPR013078">
    <property type="entry name" value="His_Pase_superF_clade-1"/>
</dbReference>
<evidence type="ECO:0000313" key="11">
    <source>
        <dbReference type="Proteomes" id="UP001165120"/>
    </source>
</evidence>
<dbReference type="EC" id="5.4.2.11" evidence="9"/>
<evidence type="ECO:0000256" key="2">
    <source>
        <dbReference type="ARBA" id="ARBA00004798"/>
    </source>
</evidence>
<evidence type="ECO:0000256" key="4">
    <source>
        <dbReference type="ARBA" id="ARBA00023152"/>
    </source>
</evidence>
<dbReference type="SUPFAM" id="SSF53254">
    <property type="entry name" value="Phosphoglycerate mutase-like"/>
    <property type="match status" value="1"/>
</dbReference>
<dbReference type="GO" id="GO:0004619">
    <property type="term" value="F:phosphoglycerate mutase activity"/>
    <property type="evidence" value="ECO:0007669"/>
    <property type="project" value="UniProtKB-EC"/>
</dbReference>
<dbReference type="InterPro" id="IPR001345">
    <property type="entry name" value="PG/BPGM_mutase_AS"/>
</dbReference>
<dbReference type="Proteomes" id="UP001165120">
    <property type="component" value="Unassembled WGS sequence"/>
</dbReference>